<reference evidence="2" key="1">
    <citation type="submission" date="2021-07" db="EMBL/GenBank/DDBJ databases">
        <title>Characterization of violacein-producing bacteria and related species.</title>
        <authorList>
            <person name="Wilson H.S."/>
            <person name="De Leon M.E."/>
        </authorList>
    </citation>
    <scope>NUCLEOTIDE SEQUENCE</scope>
    <source>
        <strain evidence="2">HSC-15S17</strain>
    </source>
</reference>
<evidence type="ECO:0000313" key="3">
    <source>
        <dbReference type="Proteomes" id="UP001155901"/>
    </source>
</evidence>
<sequence length="106" mass="11425">DLGRWLADGNIEYVGRGDFQVKIRGFRIELGEIEARLAACEGVRAAIVIAREDQPGDKRLVAYVIAQAGAEEGALSASNLREQLSASLAEYMVPSAFVTLDGFPLT</sequence>
<dbReference type="GO" id="GO:0031177">
    <property type="term" value="F:phosphopantetheine binding"/>
    <property type="evidence" value="ECO:0007669"/>
    <property type="project" value="TreeGrafter"/>
</dbReference>
<organism evidence="2 3">
    <name type="scientific">Duganella violaceipulchra</name>
    <dbReference type="NCBI Taxonomy" id="2849652"/>
    <lineage>
        <taxon>Bacteria</taxon>
        <taxon>Pseudomonadati</taxon>
        <taxon>Pseudomonadota</taxon>
        <taxon>Betaproteobacteria</taxon>
        <taxon>Burkholderiales</taxon>
        <taxon>Oxalobacteraceae</taxon>
        <taxon>Telluria group</taxon>
        <taxon>Duganella</taxon>
    </lineage>
</organism>
<dbReference type="Pfam" id="PF13193">
    <property type="entry name" value="AMP-binding_C"/>
    <property type="match status" value="1"/>
</dbReference>
<feature type="non-terminal residue" evidence="2">
    <location>
        <position position="106"/>
    </location>
</feature>
<dbReference type="EMBL" id="JAHTGR010000173">
    <property type="protein sequence ID" value="MBV6325823.1"/>
    <property type="molecule type" value="Genomic_DNA"/>
</dbReference>
<comment type="caution">
    <text evidence="2">The sequence shown here is derived from an EMBL/GenBank/DDBJ whole genome shotgun (WGS) entry which is preliminary data.</text>
</comment>
<name>A0AA41HL46_9BURK</name>
<evidence type="ECO:0000259" key="1">
    <source>
        <dbReference type="Pfam" id="PF13193"/>
    </source>
</evidence>
<gene>
    <name evidence="2" type="ORF">KVP70_33555</name>
</gene>
<dbReference type="AlphaFoldDB" id="A0AA41HL46"/>
<dbReference type="Proteomes" id="UP001155901">
    <property type="component" value="Unassembled WGS sequence"/>
</dbReference>
<dbReference type="GO" id="GO:0043041">
    <property type="term" value="P:amino acid activation for nonribosomal peptide biosynthetic process"/>
    <property type="evidence" value="ECO:0007669"/>
    <property type="project" value="TreeGrafter"/>
</dbReference>
<feature type="non-terminal residue" evidence="2">
    <location>
        <position position="1"/>
    </location>
</feature>
<protein>
    <recommendedName>
        <fullName evidence="1">AMP-binding enzyme C-terminal domain-containing protein</fullName>
    </recommendedName>
</protein>
<evidence type="ECO:0000313" key="2">
    <source>
        <dbReference type="EMBL" id="MBV6325823.1"/>
    </source>
</evidence>
<dbReference type="PANTHER" id="PTHR45527">
    <property type="entry name" value="NONRIBOSOMAL PEPTIDE SYNTHETASE"/>
    <property type="match status" value="1"/>
</dbReference>
<dbReference type="RefSeq" id="WP_217946752.1">
    <property type="nucleotide sequence ID" value="NZ_JAHTGR010000173.1"/>
</dbReference>
<feature type="domain" description="AMP-binding enzyme C-terminal" evidence="1">
    <location>
        <begin position="32"/>
        <end position="106"/>
    </location>
</feature>
<dbReference type="GO" id="GO:0044550">
    <property type="term" value="P:secondary metabolite biosynthetic process"/>
    <property type="evidence" value="ECO:0007669"/>
    <property type="project" value="TreeGrafter"/>
</dbReference>
<proteinExistence type="predicted"/>
<accession>A0AA41HL46</accession>
<dbReference type="GO" id="GO:0005829">
    <property type="term" value="C:cytosol"/>
    <property type="evidence" value="ECO:0007669"/>
    <property type="project" value="TreeGrafter"/>
</dbReference>
<dbReference type="InterPro" id="IPR025110">
    <property type="entry name" value="AMP-bd_C"/>
</dbReference>
<dbReference type="PANTHER" id="PTHR45527:SF14">
    <property type="entry name" value="PLIPASTATIN SYNTHASE SUBUNIT B"/>
    <property type="match status" value="1"/>
</dbReference>